<proteinExistence type="inferred from homology"/>
<organism evidence="8">
    <name type="scientific">marine sediment metagenome</name>
    <dbReference type="NCBI Taxonomy" id="412755"/>
    <lineage>
        <taxon>unclassified sequences</taxon>
        <taxon>metagenomes</taxon>
        <taxon>ecological metagenomes</taxon>
    </lineage>
</organism>
<evidence type="ECO:0000313" key="8">
    <source>
        <dbReference type="EMBL" id="GAI29146.1"/>
    </source>
</evidence>
<dbReference type="PRINTS" id="PR00866">
    <property type="entry name" value="RNADNAPOLMS"/>
</dbReference>
<evidence type="ECO:0000256" key="4">
    <source>
        <dbReference type="ARBA" id="ARBA00022842"/>
    </source>
</evidence>
<keyword evidence="4" id="KW-0460">Magnesium</keyword>
<name>X1NG09_9ZZZZ</name>
<protein>
    <recommendedName>
        <fullName evidence="7">Reverse transcriptase domain-containing protein</fullName>
    </recommendedName>
</protein>
<sequence length="167" mass="18832">MSNLLAGLCTFDSRLPQGAPTSPTLANLAFLPIDLALQDLAKGWDCIYTRYADDIAFSGDIVFYRKHMKKVSKIVRQWGFHINYKKSRIIGSGGRQILAGLVVNTSGLPPRYKRRRWRAIYHQASLEPTKYLGQSSKLKGTAAFVNEYNNELATNYFNIADKIAELE</sequence>
<evidence type="ECO:0000256" key="5">
    <source>
        <dbReference type="ARBA" id="ARBA00023118"/>
    </source>
</evidence>
<dbReference type="EMBL" id="BARV01019276">
    <property type="protein sequence ID" value="GAI29146.1"/>
    <property type="molecule type" value="Genomic_DNA"/>
</dbReference>
<keyword evidence="2" id="KW-0548">Nucleotidyltransferase</keyword>
<gene>
    <name evidence="8" type="ORF">S06H3_32416</name>
</gene>
<accession>X1NG09</accession>
<dbReference type="GO" id="GO:0046872">
    <property type="term" value="F:metal ion binding"/>
    <property type="evidence" value="ECO:0007669"/>
    <property type="project" value="UniProtKB-KW"/>
</dbReference>
<evidence type="ECO:0000256" key="6">
    <source>
        <dbReference type="ARBA" id="ARBA00034120"/>
    </source>
</evidence>
<dbReference type="InterPro" id="IPR000477">
    <property type="entry name" value="RT_dom"/>
</dbReference>
<dbReference type="GO" id="GO:0003964">
    <property type="term" value="F:RNA-directed DNA polymerase activity"/>
    <property type="evidence" value="ECO:0007669"/>
    <property type="project" value="InterPro"/>
</dbReference>
<dbReference type="AlphaFoldDB" id="X1NG09"/>
<dbReference type="PROSITE" id="PS50878">
    <property type="entry name" value="RT_POL"/>
    <property type="match status" value="1"/>
</dbReference>
<comment type="similarity">
    <text evidence="6">Belongs to the bacterial reverse transcriptase family.</text>
</comment>
<dbReference type="Pfam" id="PF00078">
    <property type="entry name" value="RVT_1"/>
    <property type="match status" value="1"/>
</dbReference>
<dbReference type="GO" id="GO:0003723">
    <property type="term" value="F:RNA binding"/>
    <property type="evidence" value="ECO:0007669"/>
    <property type="project" value="InterPro"/>
</dbReference>
<evidence type="ECO:0000256" key="3">
    <source>
        <dbReference type="ARBA" id="ARBA00022723"/>
    </source>
</evidence>
<evidence type="ECO:0000256" key="1">
    <source>
        <dbReference type="ARBA" id="ARBA00022679"/>
    </source>
</evidence>
<dbReference type="GO" id="GO:0051607">
    <property type="term" value="P:defense response to virus"/>
    <property type="evidence" value="ECO:0007669"/>
    <property type="project" value="UniProtKB-KW"/>
</dbReference>
<dbReference type="InterPro" id="IPR043502">
    <property type="entry name" value="DNA/RNA_pol_sf"/>
</dbReference>
<reference evidence="8" key="1">
    <citation type="journal article" date="2014" name="Front. Microbiol.">
        <title>High frequency of phylogenetically diverse reductive dehalogenase-homologous genes in deep subseafloor sedimentary metagenomes.</title>
        <authorList>
            <person name="Kawai M."/>
            <person name="Futagami T."/>
            <person name="Toyoda A."/>
            <person name="Takaki Y."/>
            <person name="Nishi S."/>
            <person name="Hori S."/>
            <person name="Arai W."/>
            <person name="Tsubouchi T."/>
            <person name="Morono Y."/>
            <person name="Uchiyama I."/>
            <person name="Ito T."/>
            <person name="Fujiyama A."/>
            <person name="Inagaki F."/>
            <person name="Takami H."/>
        </authorList>
    </citation>
    <scope>NUCLEOTIDE SEQUENCE</scope>
    <source>
        <strain evidence="8">Expedition CK06-06</strain>
    </source>
</reference>
<keyword evidence="1" id="KW-0808">Transferase</keyword>
<keyword evidence="5" id="KW-0051">Antiviral defense</keyword>
<keyword evidence="3" id="KW-0479">Metal-binding</keyword>
<evidence type="ECO:0000259" key="7">
    <source>
        <dbReference type="PROSITE" id="PS50878"/>
    </source>
</evidence>
<dbReference type="InterPro" id="IPR000123">
    <property type="entry name" value="Reverse_transcriptase_msDNA"/>
</dbReference>
<comment type="caution">
    <text evidence="8">The sequence shown here is derived from an EMBL/GenBank/DDBJ whole genome shotgun (WGS) entry which is preliminary data.</text>
</comment>
<dbReference type="SUPFAM" id="SSF56672">
    <property type="entry name" value="DNA/RNA polymerases"/>
    <property type="match status" value="1"/>
</dbReference>
<feature type="domain" description="Reverse transcriptase" evidence="7">
    <location>
        <begin position="1"/>
        <end position="103"/>
    </location>
</feature>
<evidence type="ECO:0000256" key="2">
    <source>
        <dbReference type="ARBA" id="ARBA00022695"/>
    </source>
</evidence>